<sequence>MAEVCAELKVSRSTFYEWKAKGKAPRCRKLPNGEIRVSRAALDKWLESLEGAA</sequence>
<reference evidence="2" key="1">
    <citation type="submission" date="2021-04" db="EMBL/GenBank/DDBJ databases">
        <title>Saccharothrix algeriensis WGS.</title>
        <authorList>
            <person name="Stuskova K."/>
            <person name="Hakalova E."/>
            <person name="Tebbal A.B."/>
            <person name="Eichmeier A."/>
        </authorList>
    </citation>
    <scope>NUCLEOTIDE SEQUENCE</scope>
    <source>
        <strain evidence="2">NRRL B-24137</strain>
    </source>
</reference>
<evidence type="ECO:0000313" key="3">
    <source>
        <dbReference type="Proteomes" id="UP000671828"/>
    </source>
</evidence>
<evidence type="ECO:0000313" key="2">
    <source>
        <dbReference type="EMBL" id="QTR06358.1"/>
    </source>
</evidence>
<evidence type="ECO:0000259" key="1">
    <source>
        <dbReference type="Pfam" id="PF12728"/>
    </source>
</evidence>
<proteinExistence type="predicted"/>
<feature type="domain" description="Helix-turn-helix" evidence="1">
    <location>
        <begin position="2"/>
        <end position="48"/>
    </location>
</feature>
<protein>
    <submittedName>
        <fullName evidence="2">Helix-turn-helix domain-containing protein</fullName>
    </submittedName>
</protein>
<dbReference type="EMBL" id="CP072788">
    <property type="protein sequence ID" value="QTR06358.1"/>
    <property type="molecule type" value="Genomic_DNA"/>
</dbReference>
<gene>
    <name evidence="2" type="ORF">J7S33_23570</name>
</gene>
<name>A0A8T8I719_9PSEU</name>
<dbReference type="InterPro" id="IPR041657">
    <property type="entry name" value="HTH_17"/>
</dbReference>
<organism evidence="2 3">
    <name type="scientific">Saccharothrix algeriensis</name>
    <dbReference type="NCBI Taxonomy" id="173560"/>
    <lineage>
        <taxon>Bacteria</taxon>
        <taxon>Bacillati</taxon>
        <taxon>Actinomycetota</taxon>
        <taxon>Actinomycetes</taxon>
        <taxon>Pseudonocardiales</taxon>
        <taxon>Pseudonocardiaceae</taxon>
        <taxon>Saccharothrix</taxon>
    </lineage>
</organism>
<dbReference type="SUPFAM" id="SSF46955">
    <property type="entry name" value="Putative DNA-binding domain"/>
    <property type="match status" value="1"/>
</dbReference>
<dbReference type="Pfam" id="PF12728">
    <property type="entry name" value="HTH_17"/>
    <property type="match status" value="1"/>
</dbReference>
<dbReference type="InterPro" id="IPR009061">
    <property type="entry name" value="DNA-bd_dom_put_sf"/>
</dbReference>
<accession>A0A8T8I719</accession>
<dbReference type="Proteomes" id="UP000671828">
    <property type="component" value="Chromosome"/>
</dbReference>
<dbReference type="AlphaFoldDB" id="A0A8T8I719"/>